<dbReference type="InterPro" id="IPR035940">
    <property type="entry name" value="CAP_sf"/>
</dbReference>
<evidence type="ECO:0000313" key="2">
    <source>
        <dbReference type="EMBL" id="RCN36300.1"/>
    </source>
</evidence>
<organism evidence="2 3">
    <name type="scientific">Ancylostoma caninum</name>
    <name type="common">Dog hookworm</name>
    <dbReference type="NCBI Taxonomy" id="29170"/>
    <lineage>
        <taxon>Eukaryota</taxon>
        <taxon>Metazoa</taxon>
        <taxon>Ecdysozoa</taxon>
        <taxon>Nematoda</taxon>
        <taxon>Chromadorea</taxon>
        <taxon>Rhabditida</taxon>
        <taxon>Rhabditina</taxon>
        <taxon>Rhabditomorpha</taxon>
        <taxon>Strongyloidea</taxon>
        <taxon>Ancylostomatidae</taxon>
        <taxon>Ancylostomatinae</taxon>
        <taxon>Ancylostoma</taxon>
    </lineage>
</organism>
<reference evidence="2 3" key="1">
    <citation type="submission" date="2014-10" db="EMBL/GenBank/DDBJ databases">
        <title>Draft genome of the hookworm Ancylostoma caninum.</title>
        <authorList>
            <person name="Mitreva M."/>
        </authorList>
    </citation>
    <scope>NUCLEOTIDE SEQUENCE [LARGE SCALE GENOMIC DNA]</scope>
    <source>
        <strain evidence="2 3">Baltimore</strain>
    </source>
</reference>
<keyword evidence="1" id="KW-0732">Signal</keyword>
<dbReference type="AlphaFoldDB" id="A0A368FZU8"/>
<dbReference type="OrthoDB" id="10425011at2759"/>
<dbReference type="EMBL" id="JOJR01000569">
    <property type="protein sequence ID" value="RCN36300.1"/>
    <property type="molecule type" value="Genomic_DNA"/>
</dbReference>
<feature type="chain" id="PRO_5017050501" evidence="1">
    <location>
        <begin position="19"/>
        <end position="72"/>
    </location>
</feature>
<gene>
    <name evidence="2" type="ORF">ANCCAN_17810</name>
</gene>
<accession>A0A368FZU8</accession>
<evidence type="ECO:0000313" key="3">
    <source>
        <dbReference type="Proteomes" id="UP000252519"/>
    </source>
</evidence>
<protein>
    <submittedName>
        <fullName evidence="2">Uncharacterized protein</fullName>
    </submittedName>
</protein>
<proteinExistence type="predicted"/>
<sequence>MQLLSAVVALFVVGEIVATLDYQCWNFKSTDEIREKYVKTINNLRAKIAKNEQKCKDANCPQGKNIYKLVSF</sequence>
<dbReference type="Proteomes" id="UP000252519">
    <property type="component" value="Unassembled WGS sequence"/>
</dbReference>
<name>A0A368FZU8_ANCCA</name>
<comment type="caution">
    <text evidence="2">The sequence shown here is derived from an EMBL/GenBank/DDBJ whole genome shotgun (WGS) entry which is preliminary data.</text>
</comment>
<dbReference type="Gene3D" id="3.40.33.10">
    <property type="entry name" value="CAP"/>
    <property type="match status" value="1"/>
</dbReference>
<dbReference type="SUPFAM" id="SSF55797">
    <property type="entry name" value="PR-1-like"/>
    <property type="match status" value="1"/>
</dbReference>
<evidence type="ECO:0000256" key="1">
    <source>
        <dbReference type="SAM" id="SignalP"/>
    </source>
</evidence>
<feature type="signal peptide" evidence="1">
    <location>
        <begin position="1"/>
        <end position="18"/>
    </location>
</feature>
<keyword evidence="3" id="KW-1185">Reference proteome</keyword>